<evidence type="ECO:0000313" key="4">
    <source>
        <dbReference type="Proteomes" id="UP000218067"/>
    </source>
</evidence>
<name>A0A1B4Y6P5_MYCUL</name>
<dbReference type="InterPro" id="IPR007969">
    <property type="entry name" value="DUF732"/>
</dbReference>
<reference evidence="3 4" key="1">
    <citation type="submission" date="2016-08" db="EMBL/GenBank/DDBJ databases">
        <title>Complete genome sequence of Mycobacterium shinshuense, a subspecies of M. ulcerans.</title>
        <authorList>
            <person name="Yoshida M."/>
            <person name="Ogura Y."/>
            <person name="Hayashi T."/>
            <person name="Hoshino Y."/>
        </authorList>
    </citation>
    <scope>NUCLEOTIDE SEQUENCE [LARGE SCALE GENOMIC DNA]</scope>
    <source>
        <strain evidence="4">ATCC 33728</strain>
    </source>
</reference>
<gene>
    <name evidence="3" type="ORF">SHTP_3757</name>
</gene>
<accession>A0A1B4Y6P5</accession>
<evidence type="ECO:0000256" key="1">
    <source>
        <dbReference type="SAM" id="SignalP"/>
    </source>
</evidence>
<dbReference type="Proteomes" id="UP000218067">
    <property type="component" value="Chromosome"/>
</dbReference>
<sequence>MFTRRFAASLAGTTLTAASLGLAALGFAATATATAGSTDDAFLAQIQADGITPPSAARAISDAHAVCTALDEGNSPTTVINAVAESTGLSSKGAKTFAIDAASAYCPEYVTSS</sequence>
<feature type="signal peptide" evidence="1">
    <location>
        <begin position="1"/>
        <end position="33"/>
    </location>
</feature>
<dbReference type="RefSeq" id="WP_011741656.1">
    <property type="nucleotide sequence ID" value="NZ_AP017624.1"/>
</dbReference>
<proteinExistence type="predicted"/>
<dbReference type="Pfam" id="PF05305">
    <property type="entry name" value="DUF732"/>
    <property type="match status" value="1"/>
</dbReference>
<feature type="chain" id="PRO_5038376549" description="DUF732 domain-containing protein" evidence="1">
    <location>
        <begin position="34"/>
        <end position="113"/>
    </location>
</feature>
<feature type="domain" description="DUF732" evidence="2">
    <location>
        <begin position="39"/>
        <end position="108"/>
    </location>
</feature>
<dbReference type="EMBL" id="AP017624">
    <property type="protein sequence ID" value="BAV42736.1"/>
    <property type="molecule type" value="Genomic_DNA"/>
</dbReference>
<keyword evidence="1" id="KW-0732">Signal</keyword>
<protein>
    <recommendedName>
        <fullName evidence="2">DUF732 domain-containing protein</fullName>
    </recommendedName>
</protein>
<evidence type="ECO:0000259" key="2">
    <source>
        <dbReference type="Pfam" id="PF05305"/>
    </source>
</evidence>
<dbReference type="AlphaFoldDB" id="A0A1B4Y6P5"/>
<dbReference type="GeneID" id="93438334"/>
<organism evidence="3 4">
    <name type="scientific">Mycobacterium ulcerans subsp. shinshuense</name>
    <dbReference type="NCBI Taxonomy" id="1124626"/>
    <lineage>
        <taxon>Bacteria</taxon>
        <taxon>Bacillati</taxon>
        <taxon>Actinomycetota</taxon>
        <taxon>Actinomycetes</taxon>
        <taxon>Mycobacteriales</taxon>
        <taxon>Mycobacteriaceae</taxon>
        <taxon>Mycobacterium</taxon>
        <taxon>Mycobacterium ulcerans group</taxon>
    </lineage>
</organism>
<evidence type="ECO:0000313" key="3">
    <source>
        <dbReference type="EMBL" id="BAV42736.1"/>
    </source>
</evidence>